<gene>
    <name evidence="2" type="primary">actIII</name>
    <name evidence="2" type="ORF">AQUSIP_05940</name>
</gene>
<protein>
    <submittedName>
        <fullName evidence="2">Ketoacyl reductase</fullName>
    </submittedName>
</protein>
<organism evidence="2 3">
    <name type="scientific">Aquicella siphonis</name>
    <dbReference type="NCBI Taxonomy" id="254247"/>
    <lineage>
        <taxon>Bacteria</taxon>
        <taxon>Pseudomonadati</taxon>
        <taxon>Pseudomonadota</taxon>
        <taxon>Gammaproteobacteria</taxon>
        <taxon>Legionellales</taxon>
        <taxon>Coxiellaceae</taxon>
        <taxon>Aquicella</taxon>
    </lineage>
</organism>
<keyword evidence="3" id="KW-1185">Reference proteome</keyword>
<dbReference type="PANTHER" id="PTHR42760">
    <property type="entry name" value="SHORT-CHAIN DEHYDROGENASES/REDUCTASES FAMILY MEMBER"/>
    <property type="match status" value="1"/>
</dbReference>
<name>A0A5E4PG37_9COXI</name>
<dbReference type="Pfam" id="PF13561">
    <property type="entry name" value="adh_short_C2"/>
    <property type="match status" value="1"/>
</dbReference>
<dbReference type="CDD" id="cd05233">
    <property type="entry name" value="SDR_c"/>
    <property type="match status" value="1"/>
</dbReference>
<dbReference type="SUPFAM" id="SSF51735">
    <property type="entry name" value="NAD(P)-binding Rossmann-fold domains"/>
    <property type="match status" value="1"/>
</dbReference>
<evidence type="ECO:0000313" key="2">
    <source>
        <dbReference type="EMBL" id="VVC75306.1"/>
    </source>
</evidence>
<dbReference type="RefSeq" id="WP_197737279.1">
    <property type="nucleotide sequence ID" value="NZ_LR699119.1"/>
</dbReference>
<dbReference type="PRINTS" id="PR00081">
    <property type="entry name" value="GDHRDH"/>
</dbReference>
<dbReference type="KEGG" id="asip:AQUSIP_05940"/>
<reference evidence="2 3" key="1">
    <citation type="submission" date="2019-08" db="EMBL/GenBank/DDBJ databases">
        <authorList>
            <person name="Guy L."/>
        </authorList>
    </citation>
    <scope>NUCLEOTIDE SEQUENCE [LARGE SCALE GENOMIC DNA]</scope>
    <source>
        <strain evidence="2 3">SGT-108</strain>
    </source>
</reference>
<accession>A0A5E4PG37</accession>
<dbReference type="Gene3D" id="3.40.50.720">
    <property type="entry name" value="NAD(P)-binding Rossmann-like Domain"/>
    <property type="match status" value="1"/>
</dbReference>
<sequence>MMIHDKLDNRVVFVTGGSRGIGKAIVEKFQSHDWRAATCSTTEEGVRGSGADWGMVCDVSDPAQVRAVINALISRFGRLDAVINNAGLAGSESLGPDEDIENWHRVISVNLNGTYYVCQSALAHLPDMTGRIVNIASVLGLKGVPQAGAYCAAKHGVVGLTRALSHDLAPRHITVNAICPGWVRTDMAVNRMRDIGLKESSLAQSVPLGRFIEPHEVADLAYFLIASEAGAGMTGQALVLDGGVLA</sequence>
<dbReference type="InterPro" id="IPR002347">
    <property type="entry name" value="SDR_fam"/>
</dbReference>
<dbReference type="InterPro" id="IPR036291">
    <property type="entry name" value="NAD(P)-bd_dom_sf"/>
</dbReference>
<dbReference type="GO" id="GO:0030497">
    <property type="term" value="P:fatty acid elongation"/>
    <property type="evidence" value="ECO:0007669"/>
    <property type="project" value="TreeGrafter"/>
</dbReference>
<dbReference type="Proteomes" id="UP000324194">
    <property type="component" value="Chromosome 1"/>
</dbReference>
<dbReference type="EMBL" id="LR699119">
    <property type="protein sequence ID" value="VVC75306.1"/>
    <property type="molecule type" value="Genomic_DNA"/>
</dbReference>
<comment type="similarity">
    <text evidence="1">Belongs to the short-chain dehydrogenases/reductases (SDR) family.</text>
</comment>
<proteinExistence type="inferred from homology"/>
<dbReference type="AlphaFoldDB" id="A0A5E4PG37"/>
<dbReference type="FunFam" id="3.40.50.720:FF:000084">
    <property type="entry name" value="Short-chain dehydrogenase reductase"/>
    <property type="match status" value="1"/>
</dbReference>
<dbReference type="InterPro" id="IPR020904">
    <property type="entry name" value="Sc_DH/Rdtase_CS"/>
</dbReference>
<dbReference type="PANTHER" id="PTHR42760:SF40">
    <property type="entry name" value="3-OXOACYL-[ACYL-CARRIER-PROTEIN] REDUCTASE, CHLOROPLASTIC"/>
    <property type="match status" value="1"/>
</dbReference>
<dbReference type="PRINTS" id="PR00080">
    <property type="entry name" value="SDRFAMILY"/>
</dbReference>
<evidence type="ECO:0000256" key="1">
    <source>
        <dbReference type="ARBA" id="ARBA00006484"/>
    </source>
</evidence>
<evidence type="ECO:0000313" key="3">
    <source>
        <dbReference type="Proteomes" id="UP000324194"/>
    </source>
</evidence>
<dbReference type="PROSITE" id="PS00061">
    <property type="entry name" value="ADH_SHORT"/>
    <property type="match status" value="1"/>
</dbReference>
<dbReference type="GO" id="GO:0016616">
    <property type="term" value="F:oxidoreductase activity, acting on the CH-OH group of donors, NAD or NADP as acceptor"/>
    <property type="evidence" value="ECO:0007669"/>
    <property type="project" value="TreeGrafter"/>
</dbReference>